<gene>
    <name evidence="3" type="ORF">Aco03nite_078710</name>
</gene>
<sequence length="247" mass="26538">MRMGVVSDVHGNLPALEAVLQALAGERVDLTVNLGDLLSGYVQPVETADRLMGLGWPTVAGNHERQVLTFGPERIGMSDRVTKELLGERHLDWLRSLPATLSPVPGVLAFHGTPTDDLQYLMHTVEESGGARAATLDEVLDRLGDVSGFELLLCGHTHLAGSLRLPGNVLLVNPGSVGWPAYDSDEPFPHVMEAGTPHARYAVVDDVSGSWEVEFRQVEYPWEAAAAFTEGFGRGDVGAALRTGLLP</sequence>
<dbReference type="Gene3D" id="3.60.21.10">
    <property type="match status" value="1"/>
</dbReference>
<dbReference type="Proteomes" id="UP000612282">
    <property type="component" value="Unassembled WGS sequence"/>
</dbReference>
<dbReference type="InterPro" id="IPR050126">
    <property type="entry name" value="Ap4A_hydrolase"/>
</dbReference>
<evidence type="ECO:0000313" key="4">
    <source>
        <dbReference type="Proteomes" id="UP000612282"/>
    </source>
</evidence>
<keyword evidence="3" id="KW-0808">Transferase</keyword>
<dbReference type="InterPro" id="IPR024654">
    <property type="entry name" value="Calcineurin-like_PHP_lpxH"/>
</dbReference>
<keyword evidence="4" id="KW-1185">Reference proteome</keyword>
<organism evidence="3 4">
    <name type="scientific">Actinoplanes couchii</name>
    <dbReference type="NCBI Taxonomy" id="403638"/>
    <lineage>
        <taxon>Bacteria</taxon>
        <taxon>Bacillati</taxon>
        <taxon>Actinomycetota</taxon>
        <taxon>Actinomycetes</taxon>
        <taxon>Micromonosporales</taxon>
        <taxon>Micromonosporaceae</taxon>
        <taxon>Actinoplanes</taxon>
    </lineage>
</organism>
<name>A0ABQ3XM24_9ACTN</name>
<dbReference type="EMBL" id="BOMG01000097">
    <property type="protein sequence ID" value="GID59467.1"/>
    <property type="molecule type" value="Genomic_DNA"/>
</dbReference>
<accession>A0ABQ3XM24</accession>
<dbReference type="InterPro" id="IPR029052">
    <property type="entry name" value="Metallo-depent_PP-like"/>
</dbReference>
<evidence type="ECO:0000256" key="1">
    <source>
        <dbReference type="ARBA" id="ARBA00008950"/>
    </source>
</evidence>
<evidence type="ECO:0000313" key="3">
    <source>
        <dbReference type="EMBL" id="GID59467.1"/>
    </source>
</evidence>
<dbReference type="RefSeq" id="WP_203805581.1">
    <property type="nucleotide sequence ID" value="NZ_BOMG01000097.1"/>
</dbReference>
<dbReference type="Pfam" id="PF12850">
    <property type="entry name" value="Metallophos_2"/>
    <property type="match status" value="1"/>
</dbReference>
<keyword evidence="3" id="KW-0489">Methyltransferase</keyword>
<dbReference type="GO" id="GO:0008168">
    <property type="term" value="F:methyltransferase activity"/>
    <property type="evidence" value="ECO:0007669"/>
    <property type="project" value="UniProtKB-KW"/>
</dbReference>
<dbReference type="SUPFAM" id="SSF56300">
    <property type="entry name" value="Metallo-dependent phosphatases"/>
    <property type="match status" value="1"/>
</dbReference>
<dbReference type="InterPro" id="IPR011152">
    <property type="entry name" value="Pesterase_MJ0912"/>
</dbReference>
<reference evidence="3 4" key="1">
    <citation type="submission" date="2021-01" db="EMBL/GenBank/DDBJ databases">
        <title>Whole genome shotgun sequence of Actinoplanes couchii NBRC 106145.</title>
        <authorList>
            <person name="Komaki H."/>
            <person name="Tamura T."/>
        </authorList>
    </citation>
    <scope>NUCLEOTIDE SEQUENCE [LARGE SCALE GENOMIC DNA]</scope>
    <source>
        <strain evidence="3 4">NBRC 106145</strain>
    </source>
</reference>
<dbReference type="PIRSF" id="PIRSF000883">
    <property type="entry name" value="Pesterase_MJ0912"/>
    <property type="match status" value="1"/>
</dbReference>
<dbReference type="PANTHER" id="PTHR42850:SF2">
    <property type="entry name" value="BLL5683 PROTEIN"/>
    <property type="match status" value="1"/>
</dbReference>
<dbReference type="PANTHER" id="PTHR42850">
    <property type="entry name" value="METALLOPHOSPHOESTERASE"/>
    <property type="match status" value="1"/>
</dbReference>
<comment type="similarity">
    <text evidence="1">Belongs to the metallophosphoesterase superfamily. YfcE family.</text>
</comment>
<evidence type="ECO:0000259" key="2">
    <source>
        <dbReference type="Pfam" id="PF12850"/>
    </source>
</evidence>
<protein>
    <submittedName>
        <fullName evidence="3">DNA methylase</fullName>
    </submittedName>
</protein>
<feature type="domain" description="Calcineurin-like phosphoesterase" evidence="2">
    <location>
        <begin position="1"/>
        <end position="183"/>
    </location>
</feature>
<proteinExistence type="inferred from homology"/>
<dbReference type="GO" id="GO:0032259">
    <property type="term" value="P:methylation"/>
    <property type="evidence" value="ECO:0007669"/>
    <property type="project" value="UniProtKB-KW"/>
</dbReference>
<comment type="caution">
    <text evidence="3">The sequence shown here is derived from an EMBL/GenBank/DDBJ whole genome shotgun (WGS) entry which is preliminary data.</text>
</comment>